<evidence type="ECO:0000256" key="1">
    <source>
        <dbReference type="SAM" id="SignalP"/>
    </source>
</evidence>
<dbReference type="KEGG" id="gph:GEMMAAP_01775"/>
<dbReference type="GO" id="GO:0016812">
    <property type="term" value="F:hydrolase activity, acting on carbon-nitrogen (but not peptide) bonds, in cyclic amides"/>
    <property type="evidence" value="ECO:0007669"/>
    <property type="project" value="TreeGrafter"/>
</dbReference>
<keyword evidence="1" id="KW-0732">Signal</keyword>
<gene>
    <name evidence="3" type="ORF">GEMMAAP_01775</name>
</gene>
<dbReference type="PANTHER" id="PTHR11647">
    <property type="entry name" value="HYDRANTOINASE/DIHYDROPYRIMIDINASE FAMILY MEMBER"/>
    <property type="match status" value="1"/>
</dbReference>
<dbReference type="InterPro" id="IPR011059">
    <property type="entry name" value="Metal-dep_hydrolase_composite"/>
</dbReference>
<dbReference type="SUPFAM" id="SSF51556">
    <property type="entry name" value="Metallo-dependent hydrolases"/>
    <property type="match status" value="1"/>
</dbReference>
<evidence type="ECO:0000313" key="3">
    <source>
        <dbReference type="EMBL" id="AMW03916.1"/>
    </source>
</evidence>
<dbReference type="EMBL" id="CP011454">
    <property type="protein sequence ID" value="AMW03916.1"/>
    <property type="molecule type" value="Genomic_DNA"/>
</dbReference>
<dbReference type="SUPFAM" id="SSF51338">
    <property type="entry name" value="Composite domain of metallo-dependent hydrolases"/>
    <property type="match status" value="1"/>
</dbReference>
<reference evidence="3 4" key="2">
    <citation type="journal article" date="2016" name="Environ. Microbiol. Rep.">
        <title>Metagenomic evidence for the presence of phototrophic Gemmatimonadetes bacteria in diverse environments.</title>
        <authorList>
            <person name="Zeng Y."/>
            <person name="Baumbach J."/>
            <person name="Barbosa E.G."/>
            <person name="Azevedo V."/>
            <person name="Zhang C."/>
            <person name="Koblizek M."/>
        </authorList>
    </citation>
    <scope>NUCLEOTIDE SEQUENCE [LARGE SCALE GENOMIC DNA]</scope>
    <source>
        <strain evidence="3 4">AP64</strain>
    </source>
</reference>
<protein>
    <recommendedName>
        <fullName evidence="2">Amidohydrolase 3 domain-containing protein</fullName>
    </recommendedName>
</protein>
<feature type="chain" id="PRO_5007506800" description="Amidohydrolase 3 domain-containing protein" evidence="1">
    <location>
        <begin position="27"/>
        <end position="573"/>
    </location>
</feature>
<accession>A0A143BFY4</accession>
<dbReference type="InterPro" id="IPR050378">
    <property type="entry name" value="Metallo-dep_Hydrolases_sf"/>
</dbReference>
<dbReference type="OrthoDB" id="9775607at2"/>
<organism evidence="3 4">
    <name type="scientific">Gemmatimonas phototrophica</name>
    <dbReference type="NCBI Taxonomy" id="1379270"/>
    <lineage>
        <taxon>Bacteria</taxon>
        <taxon>Pseudomonadati</taxon>
        <taxon>Gemmatimonadota</taxon>
        <taxon>Gemmatimonadia</taxon>
        <taxon>Gemmatimonadales</taxon>
        <taxon>Gemmatimonadaceae</taxon>
        <taxon>Gemmatimonas</taxon>
    </lineage>
</organism>
<name>A0A143BFY4_9BACT</name>
<dbReference type="AlphaFoldDB" id="A0A143BFY4"/>
<dbReference type="Pfam" id="PF07969">
    <property type="entry name" value="Amidohydro_3"/>
    <property type="match status" value="1"/>
</dbReference>
<dbReference type="RefSeq" id="WP_043580150.1">
    <property type="nucleotide sequence ID" value="NZ_CP011454.1"/>
</dbReference>
<keyword evidence="4" id="KW-1185">Reference proteome</keyword>
<dbReference type="eggNOG" id="COG3653">
    <property type="taxonomic scope" value="Bacteria"/>
</dbReference>
<proteinExistence type="predicted"/>
<dbReference type="Gene3D" id="3.20.20.140">
    <property type="entry name" value="Metal-dependent hydrolases"/>
    <property type="match status" value="2"/>
</dbReference>
<evidence type="ECO:0000313" key="4">
    <source>
        <dbReference type="Proteomes" id="UP000076404"/>
    </source>
</evidence>
<evidence type="ECO:0000259" key="2">
    <source>
        <dbReference type="Pfam" id="PF07969"/>
    </source>
</evidence>
<feature type="domain" description="Amidohydrolase 3" evidence="2">
    <location>
        <begin position="78"/>
        <end position="556"/>
    </location>
</feature>
<feature type="signal peptide" evidence="1">
    <location>
        <begin position="1"/>
        <end position="26"/>
    </location>
</feature>
<dbReference type="InterPro" id="IPR032466">
    <property type="entry name" value="Metal_Hydrolase"/>
</dbReference>
<reference evidence="3 4" key="1">
    <citation type="journal article" date="2014" name="Proc. Natl. Acad. Sci. U.S.A.">
        <title>Functional type 2 photosynthetic reaction centers found in the rare bacterial phylum Gemmatimonadetes.</title>
        <authorList>
            <person name="Zeng Y."/>
            <person name="Feng F."/>
            <person name="Medova H."/>
            <person name="Dean J."/>
            <person name="Koblizek M."/>
        </authorList>
    </citation>
    <scope>NUCLEOTIDE SEQUENCE [LARGE SCALE GENOMIC DNA]</scope>
    <source>
        <strain evidence="3 4">AP64</strain>
    </source>
</reference>
<sequence length="573" mass="61774">MVRLSSVVPLLTASLLCGGLPLTAHAQSAAPAAPRFDVLIRGGRVFDGTGNPAVPADVGIRDGRIVAVGRLRGATATRIVDATGKHVAPGFIDIHSHADDGASIQGGFRDKDARYRAAPNLVTQGVTTVVVNHDGRSPWPVADQREFLEQNGIGPNALLMVGHGTVRARVMGNDFRRAARPDEVVKMQELVRQAMREGAIGLSAGLEYVPGRWSTTDEVVALAKEIVPFDGVYIAHQRAEGGDPMWFWPSQDAPGAPTLMDAVQETIDVGERTGARVVASHIKAKGEHWRGTSQSIIQLIERARARGVDVWADQYSYNTSGTDGNTVLLPAWAITPPTDARAPQGTRTDYSAALRATLADSARAVMLRRDVTHEIRRRGGPENVMIFEYPDTTAIGRTVGQLAARRGVSPVEMAIQLQLEGNPSQRGGGRMRGFSMDEGDMDRFAAQPWVATASDAGIALPEDGPNVHARFYGTFPRKLRLYAMERGVISVESAIRSMTSLPAQIVGLKDRGQLREGMVADVVVLDLKTIRDPATFFAPHQYAEGIELVLVNGVAVAEQGKPTWKLPGKVLRR</sequence>
<dbReference type="Proteomes" id="UP000076404">
    <property type="component" value="Chromosome"/>
</dbReference>
<dbReference type="PANTHER" id="PTHR11647:SF1">
    <property type="entry name" value="COLLAPSIN RESPONSE MEDIATOR PROTEIN"/>
    <property type="match status" value="1"/>
</dbReference>
<dbReference type="InterPro" id="IPR013108">
    <property type="entry name" value="Amidohydro_3"/>
</dbReference>
<dbReference type="GO" id="GO:0005829">
    <property type="term" value="C:cytosol"/>
    <property type="evidence" value="ECO:0007669"/>
    <property type="project" value="TreeGrafter"/>
</dbReference>